<dbReference type="PANTHER" id="PTHR30348:SF9">
    <property type="entry name" value="UPF0759 PROTEIN YECE"/>
    <property type="match status" value="1"/>
</dbReference>
<dbReference type="SUPFAM" id="SSF117396">
    <property type="entry name" value="TM1631-like"/>
    <property type="match status" value="1"/>
</dbReference>
<feature type="compositionally biased region" description="Polar residues" evidence="1">
    <location>
        <begin position="236"/>
        <end position="247"/>
    </location>
</feature>
<proteinExistence type="predicted"/>
<dbReference type="Proteomes" id="UP000307968">
    <property type="component" value="Chromosome"/>
</dbReference>
<gene>
    <name evidence="2" type="primary">yecE</name>
    <name evidence="2" type="ORF">NCTC12971_03201</name>
</gene>
<protein>
    <submittedName>
        <fullName evidence="2">Protein of uncharacterized function DUF72</fullName>
    </submittedName>
</protein>
<name>A0A4U9HJV5_SERRU</name>
<evidence type="ECO:0000256" key="1">
    <source>
        <dbReference type="SAM" id="MobiDB-lite"/>
    </source>
</evidence>
<accession>A0A4U9HJV5</accession>
<dbReference type="NCBIfam" id="NF007637">
    <property type="entry name" value="PRK10302.1"/>
    <property type="match status" value="1"/>
</dbReference>
<dbReference type="Pfam" id="PF01904">
    <property type="entry name" value="DUF72"/>
    <property type="match status" value="1"/>
</dbReference>
<dbReference type="InterPro" id="IPR002763">
    <property type="entry name" value="DUF72"/>
</dbReference>
<dbReference type="InterPro" id="IPR036520">
    <property type="entry name" value="UPF0759_sf"/>
</dbReference>
<dbReference type="Gene3D" id="3.20.20.410">
    <property type="entry name" value="Protein of unknown function UPF0759"/>
    <property type="match status" value="1"/>
</dbReference>
<sequence>MYIGLPQWHHPAWNRIGLRDLADYSRYFNCVEGNTTFYALPKAEIVQRWRAMTHDDFRFCFKFPAEISHKAALRHCDADVQTFFQCLAPLEQRIGQLWLQLPAAFGPAELPALWTFFDALPGAFTYGVEVRHPAFFAKGEEERLLNQGLHQRGINRVILDSRPVHHAAPHSAAVRDAQQKKPKLPVHALVTAANPLVRFIGGDVLDDNLRWFNAWQHKLADWQQHTPYLFIHTPDNGDSPQQAQKSGSVCGKSSRRYRPRPTGPSKTHCFNQLIWRITSDFSPRQPYKWRLLCRASFWLGNGVQNGKRALCGARRIVVN</sequence>
<feature type="region of interest" description="Disordered" evidence="1">
    <location>
        <begin position="235"/>
        <end position="265"/>
    </location>
</feature>
<organism evidence="2 3">
    <name type="scientific">Serratia rubidaea</name>
    <name type="common">Serratia marinorubra</name>
    <dbReference type="NCBI Taxonomy" id="61652"/>
    <lineage>
        <taxon>Bacteria</taxon>
        <taxon>Pseudomonadati</taxon>
        <taxon>Pseudomonadota</taxon>
        <taxon>Gammaproteobacteria</taxon>
        <taxon>Enterobacterales</taxon>
        <taxon>Yersiniaceae</taxon>
        <taxon>Serratia</taxon>
    </lineage>
</organism>
<reference evidence="2 3" key="1">
    <citation type="submission" date="2019-05" db="EMBL/GenBank/DDBJ databases">
        <authorList>
            <consortium name="Pathogen Informatics"/>
        </authorList>
    </citation>
    <scope>NUCLEOTIDE SEQUENCE [LARGE SCALE GENOMIC DNA]</scope>
    <source>
        <strain evidence="2 3">NCTC12971</strain>
    </source>
</reference>
<dbReference type="PANTHER" id="PTHR30348">
    <property type="entry name" value="UNCHARACTERIZED PROTEIN YECE"/>
    <property type="match status" value="1"/>
</dbReference>
<dbReference type="EMBL" id="LR590463">
    <property type="protein sequence ID" value="VTP63526.1"/>
    <property type="molecule type" value="Genomic_DNA"/>
</dbReference>
<dbReference type="AlphaFoldDB" id="A0A4U9HJV5"/>
<evidence type="ECO:0000313" key="3">
    <source>
        <dbReference type="Proteomes" id="UP000307968"/>
    </source>
</evidence>
<evidence type="ECO:0000313" key="2">
    <source>
        <dbReference type="EMBL" id="VTP63526.1"/>
    </source>
</evidence>